<dbReference type="GO" id="GO:0000127">
    <property type="term" value="C:transcription factor TFIIIC complex"/>
    <property type="evidence" value="ECO:0007669"/>
    <property type="project" value="TreeGrafter"/>
</dbReference>
<protein>
    <recommendedName>
        <fullName evidence="6">C2H2-type domain-containing protein</fullName>
    </recommendedName>
</protein>
<accession>A0A058ZDY6</accession>
<evidence type="ECO:0000256" key="1">
    <source>
        <dbReference type="ARBA" id="ARBA00004123"/>
    </source>
</evidence>
<dbReference type="Gene3D" id="2.130.10.10">
    <property type="entry name" value="YVTN repeat-like/Quinoprotein amine dehydrogenase"/>
    <property type="match status" value="1"/>
</dbReference>
<name>A0A058ZDY6_FONAL</name>
<evidence type="ECO:0000256" key="2">
    <source>
        <dbReference type="ARBA" id="ARBA00023163"/>
    </source>
</evidence>
<evidence type="ECO:0000256" key="5">
    <source>
        <dbReference type="SAM" id="MobiDB-lite"/>
    </source>
</evidence>
<comment type="subcellular location">
    <subcellularLocation>
        <location evidence="1">Nucleus</location>
    </subcellularLocation>
</comment>
<dbReference type="SMART" id="SM00355">
    <property type="entry name" value="ZnF_C2H2"/>
    <property type="match status" value="1"/>
</dbReference>
<proteinExistence type="predicted"/>
<dbReference type="OrthoDB" id="4703at2759"/>
<dbReference type="STRING" id="691883.A0A058ZDY6"/>
<dbReference type="Proteomes" id="UP000030693">
    <property type="component" value="Unassembled WGS sequence"/>
</dbReference>
<evidence type="ECO:0000256" key="3">
    <source>
        <dbReference type="ARBA" id="ARBA00023242"/>
    </source>
</evidence>
<feature type="domain" description="C2H2-type" evidence="6">
    <location>
        <begin position="232"/>
        <end position="256"/>
    </location>
</feature>
<gene>
    <name evidence="7" type="ORF">H696_01568</name>
</gene>
<evidence type="ECO:0000313" key="8">
    <source>
        <dbReference type="Proteomes" id="UP000030693"/>
    </source>
</evidence>
<dbReference type="OMA" id="HESNICA"/>
<keyword evidence="2" id="KW-0804">Transcription</keyword>
<keyword evidence="8" id="KW-1185">Reference proteome</keyword>
<dbReference type="RefSeq" id="XP_009493744.1">
    <property type="nucleotide sequence ID" value="XM_009495469.1"/>
</dbReference>
<dbReference type="InterPro" id="IPR001680">
    <property type="entry name" value="WD40_rpt"/>
</dbReference>
<dbReference type="EMBL" id="KB932202">
    <property type="protein sequence ID" value="KCV72166.1"/>
    <property type="molecule type" value="Genomic_DNA"/>
</dbReference>
<evidence type="ECO:0000313" key="7">
    <source>
        <dbReference type="EMBL" id="KCV72166.1"/>
    </source>
</evidence>
<dbReference type="SMART" id="SM00320">
    <property type="entry name" value="WD40"/>
    <property type="match status" value="4"/>
</dbReference>
<dbReference type="AlphaFoldDB" id="A0A058ZDY6"/>
<feature type="compositionally biased region" description="Basic residues" evidence="5">
    <location>
        <begin position="68"/>
        <end position="80"/>
    </location>
</feature>
<dbReference type="GO" id="GO:0006383">
    <property type="term" value="P:transcription by RNA polymerase III"/>
    <property type="evidence" value="ECO:0007669"/>
    <property type="project" value="TreeGrafter"/>
</dbReference>
<feature type="repeat" description="WD" evidence="4">
    <location>
        <begin position="767"/>
        <end position="801"/>
    </location>
</feature>
<dbReference type="InterPro" id="IPR052416">
    <property type="entry name" value="GTF3C_component"/>
</dbReference>
<reference evidence="7" key="1">
    <citation type="submission" date="2013-04" db="EMBL/GenBank/DDBJ databases">
        <title>The Genome Sequence of Fonticula alba ATCC 38817.</title>
        <authorList>
            <consortium name="The Broad Institute Genomics Platform"/>
            <person name="Russ C."/>
            <person name="Cuomo C."/>
            <person name="Burger G."/>
            <person name="Gray M.W."/>
            <person name="Holland P.W.H."/>
            <person name="King N."/>
            <person name="Lang F.B.F."/>
            <person name="Roger A.J."/>
            <person name="Ruiz-Trillo I."/>
            <person name="Brown M."/>
            <person name="Walker B."/>
            <person name="Young S."/>
            <person name="Zeng Q."/>
            <person name="Gargeya S."/>
            <person name="Fitzgerald M."/>
            <person name="Haas B."/>
            <person name="Abouelleil A."/>
            <person name="Allen A.W."/>
            <person name="Alvarado L."/>
            <person name="Arachchi H.M."/>
            <person name="Berlin A.M."/>
            <person name="Chapman S.B."/>
            <person name="Gainer-Dewar J."/>
            <person name="Goldberg J."/>
            <person name="Griggs A."/>
            <person name="Gujja S."/>
            <person name="Hansen M."/>
            <person name="Howarth C."/>
            <person name="Imamovic A."/>
            <person name="Ireland A."/>
            <person name="Larimer J."/>
            <person name="McCowan C."/>
            <person name="Murphy C."/>
            <person name="Pearson M."/>
            <person name="Poon T.W."/>
            <person name="Priest M."/>
            <person name="Roberts A."/>
            <person name="Saif S."/>
            <person name="Shea T."/>
            <person name="Sisk P."/>
            <person name="Sykes S."/>
            <person name="Wortman J."/>
            <person name="Nusbaum C."/>
            <person name="Birren B."/>
        </authorList>
    </citation>
    <scope>NUCLEOTIDE SEQUENCE [LARGE SCALE GENOMIC DNA]</scope>
    <source>
        <strain evidence="7">ATCC 38817</strain>
    </source>
</reference>
<feature type="compositionally biased region" description="Acidic residues" evidence="5">
    <location>
        <begin position="87"/>
        <end position="109"/>
    </location>
</feature>
<feature type="compositionally biased region" description="Low complexity" evidence="5">
    <location>
        <begin position="115"/>
        <end position="128"/>
    </location>
</feature>
<feature type="region of interest" description="Disordered" evidence="5">
    <location>
        <begin position="1"/>
        <end position="170"/>
    </location>
</feature>
<organism evidence="7">
    <name type="scientific">Fonticula alba</name>
    <name type="common">Slime mold</name>
    <dbReference type="NCBI Taxonomy" id="691883"/>
    <lineage>
        <taxon>Eukaryota</taxon>
        <taxon>Rotosphaerida</taxon>
        <taxon>Fonticulaceae</taxon>
        <taxon>Fonticula</taxon>
    </lineage>
</organism>
<evidence type="ECO:0000256" key="4">
    <source>
        <dbReference type="PROSITE-ProRule" id="PRU00221"/>
    </source>
</evidence>
<keyword evidence="4" id="KW-0853">WD repeat</keyword>
<dbReference type="eggNOG" id="ENOG502RAA6">
    <property type="taxonomic scope" value="Eukaryota"/>
</dbReference>
<feature type="compositionally biased region" description="Polar residues" evidence="5">
    <location>
        <begin position="20"/>
        <end position="35"/>
    </location>
</feature>
<dbReference type="InterPro" id="IPR015943">
    <property type="entry name" value="WD40/YVTN_repeat-like_dom_sf"/>
</dbReference>
<dbReference type="SUPFAM" id="SSF50978">
    <property type="entry name" value="WD40 repeat-like"/>
    <property type="match status" value="1"/>
</dbReference>
<dbReference type="PANTHER" id="PTHR15052">
    <property type="entry name" value="RNA POLYMERASE III TRANSCRIPTION INITIATION FACTOR COMPLEX SUBUNIT"/>
    <property type="match status" value="1"/>
</dbReference>
<keyword evidence="3" id="KW-0539">Nucleus</keyword>
<sequence length="974" mass="104166">MPPRRAKSAGQADSAAGRPRQQTLLELSKLEQQAVTPAIPDEPAKRPRPGDVIPPITGAATSQDQPRRSARSRAAPRRLLARLQDTSPEEEEEEEDDDDDDTDHDDDVTDQTRLDGTSSDSGSSTPSPSDDEDGDKGGGRGRRAASAGVAAATPPKPRKTPGAPSAKPEKLRFPVSLTLSKTSKMEDFPAFNHEDEASFNPLHLAARLLLEKYPGLRVTLPFRAAKTKKNPIQCPIMGCNKEFTTHLGMNYHRQSHLHSLGDFLSAAHTHLSLSPSQLHSYLTRVGDSVLQVNFEVTGMFQACRTLDFIIGEHTAVELASPNRKRPRPRQFATVRSPADLIATGELAGTGLADMSPVDSQSGRAPLPLALLQGVVTMTRPQLNKSSLPPALTSIVFHSPVPRATRKNLIELVSRSSKVNLQAAVWRARRKPVDSFHVGPMAGTAPATGRTPFPGLVCSRGSVSLPASETVAAVADVLSARPAPSFSLTSVETLPGAKILGINNPKMAYALPPLSALSLDPLAQSIVNAGGDIRSLAWAPVAHRDHAPLLAVSATPASPFTDVEPQLSFYDFCDQPGLIQIWSTSDTPTLQMCISHSSGICCDMAWCPAPFGSDLTQDQPPADPDDRSTFPRLGLLACAFSDGTIKIFSVPCPRALQTSWTSFNASLHPTLRCPVIALVPVRDVPLSGVSADDLINGRAPPHASGLCLSWHTHTDGALLAAGLSSGFVVVISLDADSAPLDTADRDPASEAAATRRTSESLLDVAACFRAHLKAVRALSFCPFDGTKLLTASDEGATAIWDITIPSAPLTMTRARSISQSVGWTLLPMGFYYAEDSFLNVCSFEDSITSLSFTRQLEHSGSLMSSDVSTDHGVIASVGSDGVLQAMVNQTYMRHKLPSVALLSLTPCLPTPEQRTSQQFVPNHWRMQLGMREAEKPSKEVVFHPGQCWTSVRWAATGPLLAAGSGLGTVHIIRLT</sequence>
<feature type="compositionally biased region" description="Low complexity" evidence="5">
    <location>
        <begin position="144"/>
        <end position="153"/>
    </location>
</feature>
<dbReference type="PANTHER" id="PTHR15052:SF2">
    <property type="entry name" value="GENERAL TRANSCRIPTION FACTOR 3C POLYPEPTIDE 2"/>
    <property type="match status" value="1"/>
</dbReference>
<evidence type="ECO:0000259" key="6">
    <source>
        <dbReference type="SMART" id="SM00355"/>
    </source>
</evidence>
<dbReference type="GeneID" id="20526293"/>
<dbReference type="PROSITE" id="PS50082">
    <property type="entry name" value="WD_REPEATS_2"/>
    <property type="match status" value="1"/>
</dbReference>
<dbReference type="InterPro" id="IPR013087">
    <property type="entry name" value="Znf_C2H2_type"/>
</dbReference>
<dbReference type="InterPro" id="IPR036322">
    <property type="entry name" value="WD40_repeat_dom_sf"/>
</dbReference>
<dbReference type="GO" id="GO:0005634">
    <property type="term" value="C:nucleus"/>
    <property type="evidence" value="ECO:0007669"/>
    <property type="project" value="UniProtKB-SubCell"/>
</dbReference>